<dbReference type="PIRSF" id="PIRSF002741">
    <property type="entry name" value="MppA"/>
    <property type="match status" value="1"/>
</dbReference>
<dbReference type="Gene3D" id="3.40.190.10">
    <property type="entry name" value="Periplasmic binding protein-like II"/>
    <property type="match status" value="1"/>
</dbReference>
<feature type="domain" description="Solute-binding protein family 5" evidence="5">
    <location>
        <begin position="103"/>
        <end position="463"/>
    </location>
</feature>
<keyword evidence="2" id="KW-0813">Transport</keyword>
<feature type="region of interest" description="Disordered" evidence="4">
    <location>
        <begin position="33"/>
        <end position="57"/>
    </location>
</feature>
<evidence type="ECO:0000256" key="1">
    <source>
        <dbReference type="ARBA" id="ARBA00005695"/>
    </source>
</evidence>
<organism evidence="6 7">
    <name type="scientific">Blastococcus aggregatus</name>
    <dbReference type="NCBI Taxonomy" id="38502"/>
    <lineage>
        <taxon>Bacteria</taxon>
        <taxon>Bacillati</taxon>
        <taxon>Actinomycetota</taxon>
        <taxon>Actinomycetes</taxon>
        <taxon>Geodermatophilales</taxon>
        <taxon>Geodermatophilaceae</taxon>
        <taxon>Blastococcus</taxon>
    </lineage>
</organism>
<dbReference type="GO" id="GO:0043190">
    <property type="term" value="C:ATP-binding cassette (ABC) transporter complex"/>
    <property type="evidence" value="ECO:0007669"/>
    <property type="project" value="InterPro"/>
</dbReference>
<evidence type="ECO:0000256" key="3">
    <source>
        <dbReference type="ARBA" id="ARBA00022729"/>
    </source>
</evidence>
<dbReference type="PANTHER" id="PTHR30290">
    <property type="entry name" value="PERIPLASMIC BINDING COMPONENT OF ABC TRANSPORTER"/>
    <property type="match status" value="1"/>
</dbReference>
<dbReference type="PROSITE" id="PS51257">
    <property type="entry name" value="PROKAR_LIPOPROTEIN"/>
    <property type="match status" value="1"/>
</dbReference>
<evidence type="ECO:0000256" key="2">
    <source>
        <dbReference type="ARBA" id="ARBA00022448"/>
    </source>
</evidence>
<evidence type="ECO:0000313" key="7">
    <source>
        <dbReference type="Proteomes" id="UP000219435"/>
    </source>
</evidence>
<dbReference type="GO" id="GO:1904680">
    <property type="term" value="F:peptide transmembrane transporter activity"/>
    <property type="evidence" value="ECO:0007669"/>
    <property type="project" value="TreeGrafter"/>
</dbReference>
<sequence length="558" mass="60173">MRGHRRLRGGPWGRTLAAAGLVGLLLGTAACGGGDDSEGSDPSSAGGGGISEQGEPVEGGEITVGLEAETNSWLPGEYGGANAGTTVAYAIYDPLMKRTEDGEIKPYLAESMEPNEDFTAWTLTLRPDVQFHDGTPLNGEALKTIFDKYLMAPTSNVKNSLADVTSLDVVDDLAVTYTLNKTNAAFPSVLTGAAGWPFSPTAAEEFGEDAGANPVGTGPFTFVSWQRDSNLVVEKNDNYWQEGLPHLDKVTFRPIPDEDTRLASLQSGDIDAMQTLRQGTVSRARDIDGVDNYEYLGNNSGGSIFNTTKAPFDDLRVRQAMAYGMDQPALIDVIGGTGLTPEATQYFSPDSPFYSEEAADAFPTYDVEKAQELYDEYINDPQRSDGQPVGTDISFTYNCPPDPSLNELSQLYQSFWSALGMDVKLNTVEQAAHIQNGLAKDYEVQCWRVGDEADPYITLKNAFTPGPLNFTGYTSPTIDEGLETLRTTADLDERKAAVADISMDISENVPNVFTGYTLTDVAVQEAVKNVDGWEFPDGTKGDGVPGATTMWGFVWLAD</sequence>
<dbReference type="SUPFAM" id="SSF53850">
    <property type="entry name" value="Periplasmic binding protein-like II"/>
    <property type="match status" value="1"/>
</dbReference>
<proteinExistence type="inferred from homology"/>
<evidence type="ECO:0000313" key="6">
    <source>
        <dbReference type="EMBL" id="SOC49792.1"/>
    </source>
</evidence>
<name>A0A285V6Q2_9ACTN</name>
<accession>A0A285V6Q2</accession>
<dbReference type="GO" id="GO:0015833">
    <property type="term" value="P:peptide transport"/>
    <property type="evidence" value="ECO:0007669"/>
    <property type="project" value="TreeGrafter"/>
</dbReference>
<dbReference type="Proteomes" id="UP000219435">
    <property type="component" value="Unassembled WGS sequence"/>
</dbReference>
<protein>
    <submittedName>
        <fullName evidence="6">Peptide/nickel transport system substrate-binding protein</fullName>
    </submittedName>
</protein>
<dbReference type="InterPro" id="IPR000914">
    <property type="entry name" value="SBP_5_dom"/>
</dbReference>
<keyword evidence="3" id="KW-0732">Signal</keyword>
<gene>
    <name evidence="6" type="ORF">SAMN05660748_2524</name>
</gene>
<dbReference type="AlphaFoldDB" id="A0A285V6Q2"/>
<dbReference type="Gene3D" id="3.10.105.10">
    <property type="entry name" value="Dipeptide-binding Protein, Domain 3"/>
    <property type="match status" value="1"/>
</dbReference>
<evidence type="ECO:0000256" key="4">
    <source>
        <dbReference type="SAM" id="MobiDB-lite"/>
    </source>
</evidence>
<dbReference type="PANTHER" id="PTHR30290:SF9">
    <property type="entry name" value="OLIGOPEPTIDE-BINDING PROTEIN APPA"/>
    <property type="match status" value="1"/>
</dbReference>
<dbReference type="InterPro" id="IPR030678">
    <property type="entry name" value="Peptide/Ni-bd"/>
</dbReference>
<keyword evidence="7" id="KW-1185">Reference proteome</keyword>
<dbReference type="EMBL" id="OBQI01000003">
    <property type="protein sequence ID" value="SOC49792.1"/>
    <property type="molecule type" value="Genomic_DNA"/>
</dbReference>
<comment type="similarity">
    <text evidence="1">Belongs to the bacterial solute-binding protein 5 family.</text>
</comment>
<dbReference type="Pfam" id="PF00496">
    <property type="entry name" value="SBP_bac_5"/>
    <property type="match status" value="1"/>
</dbReference>
<reference evidence="7" key="1">
    <citation type="submission" date="2017-08" db="EMBL/GenBank/DDBJ databases">
        <authorList>
            <person name="Varghese N."/>
            <person name="Submissions S."/>
        </authorList>
    </citation>
    <scope>NUCLEOTIDE SEQUENCE [LARGE SCALE GENOMIC DNA]</scope>
    <source>
        <strain evidence="7">DSM 4725</strain>
    </source>
</reference>
<evidence type="ECO:0000259" key="5">
    <source>
        <dbReference type="Pfam" id="PF00496"/>
    </source>
</evidence>
<dbReference type="InterPro" id="IPR039424">
    <property type="entry name" value="SBP_5"/>
</dbReference>
<dbReference type="GO" id="GO:0042597">
    <property type="term" value="C:periplasmic space"/>
    <property type="evidence" value="ECO:0007669"/>
    <property type="project" value="UniProtKB-ARBA"/>
</dbReference>